<dbReference type="SUPFAM" id="SSF48371">
    <property type="entry name" value="ARM repeat"/>
    <property type="match status" value="1"/>
</dbReference>
<proteinExistence type="predicted"/>
<evidence type="ECO:0008006" key="3">
    <source>
        <dbReference type="Google" id="ProtNLM"/>
    </source>
</evidence>
<evidence type="ECO:0000313" key="2">
    <source>
        <dbReference type="Proteomes" id="UP000216446"/>
    </source>
</evidence>
<accession>A0A259U1R3</accession>
<dbReference type="OrthoDB" id="3661251at2"/>
<keyword evidence="2" id="KW-1185">Reference proteome</keyword>
<dbReference type="Proteomes" id="UP000216446">
    <property type="component" value="Unassembled WGS sequence"/>
</dbReference>
<comment type="caution">
    <text evidence="1">The sequence shown here is derived from an EMBL/GenBank/DDBJ whole genome shotgun (WGS) entry which is preliminary data.</text>
</comment>
<name>A0A259U1R3_9BACT</name>
<organism evidence="1 2">
    <name type="scientific">Rubricoccus marinus</name>
    <dbReference type="NCBI Taxonomy" id="716817"/>
    <lineage>
        <taxon>Bacteria</taxon>
        <taxon>Pseudomonadati</taxon>
        <taxon>Rhodothermota</taxon>
        <taxon>Rhodothermia</taxon>
        <taxon>Rhodothermales</taxon>
        <taxon>Rubricoccaceae</taxon>
        <taxon>Rubricoccus</taxon>
    </lineage>
</organism>
<dbReference type="Gene3D" id="1.25.10.10">
    <property type="entry name" value="Leucine-rich Repeat Variant"/>
    <property type="match status" value="2"/>
</dbReference>
<dbReference type="InterPro" id="IPR016024">
    <property type="entry name" value="ARM-type_fold"/>
</dbReference>
<reference evidence="1 2" key="1">
    <citation type="submission" date="2016-11" db="EMBL/GenBank/DDBJ databases">
        <title>Study of marine rhodopsin-containing bacteria.</title>
        <authorList>
            <person name="Yoshizawa S."/>
            <person name="Kumagai Y."/>
            <person name="Kogure K."/>
        </authorList>
    </citation>
    <scope>NUCLEOTIDE SEQUENCE [LARGE SCALE GENOMIC DNA]</scope>
    <source>
        <strain evidence="1 2">SG-29</strain>
    </source>
</reference>
<dbReference type="Pfam" id="PF13646">
    <property type="entry name" value="HEAT_2"/>
    <property type="match status" value="1"/>
</dbReference>
<dbReference type="AlphaFoldDB" id="A0A259U1R3"/>
<protein>
    <recommendedName>
        <fullName evidence="3">HEAT repeat domain-containing protein</fullName>
    </recommendedName>
</protein>
<dbReference type="InParanoid" id="A0A259U1R3"/>
<dbReference type="InterPro" id="IPR011989">
    <property type="entry name" value="ARM-like"/>
</dbReference>
<evidence type="ECO:0000313" key="1">
    <source>
        <dbReference type="EMBL" id="OZC03876.1"/>
    </source>
</evidence>
<gene>
    <name evidence="1" type="ORF">BSZ36_13305</name>
</gene>
<dbReference type="EMBL" id="MQWB01000001">
    <property type="protein sequence ID" value="OZC03876.1"/>
    <property type="molecule type" value="Genomic_DNA"/>
</dbReference>
<sequence length="357" mass="38271">MMLSLATIPLSRLITLALVAMILLAGGLVIAAIVAQWMGTQADARRDRNWARWEPMLLDMLAGERDPRSLGLMVTPRERLDFFRLIVAYALRLGGESRRVLAEAASLHLGAALELLSHPRADQRALAAHLVGLVGGPQERQRLRPLLWDPSLEVAMTVARALARSGDAVSRRLVIDALERFESWGAGSLAAMLALFGVRGGAVLQAALMDATRSDLARVSCAEALRRLVYVPAAEPAARVLAEDADREVRAAVLRLLRDIGGPGHADAIRPLCDHEDPVLRLHAISALSALSLSPIDAARIEYALRDESSWVSLRAARGLIESGRVASLQTVASGDAPEAAIARQALAEAGYSPAET</sequence>
<dbReference type="RefSeq" id="WP_094549729.1">
    <property type="nucleotide sequence ID" value="NZ_MQWB01000001.1"/>
</dbReference>